<gene>
    <name evidence="1" type="ORF">HZF24_14640</name>
</gene>
<evidence type="ECO:0000313" key="1">
    <source>
        <dbReference type="EMBL" id="NYB75383.1"/>
    </source>
</evidence>
<accession>A0A974GXB9</accession>
<reference evidence="1" key="1">
    <citation type="submission" date="2020-07" db="EMBL/GenBank/DDBJ databases">
        <title>Genomic analysis of a strain of Sedimentibacter Hydroxybenzoicus DSM7310.</title>
        <authorList>
            <person name="Ma S."/>
        </authorList>
    </citation>
    <scope>NUCLEOTIDE SEQUENCE</scope>
    <source>
        <strain evidence="1">DSM 7310</strain>
    </source>
</reference>
<organism evidence="1 2">
    <name type="scientific">Sedimentibacter hydroxybenzoicus DSM 7310</name>
    <dbReference type="NCBI Taxonomy" id="1123245"/>
    <lineage>
        <taxon>Bacteria</taxon>
        <taxon>Bacillati</taxon>
        <taxon>Bacillota</taxon>
        <taxon>Tissierellia</taxon>
        <taxon>Sedimentibacter</taxon>
    </lineage>
</organism>
<name>A0A974GXB9_SEDHY</name>
<evidence type="ECO:0000313" key="2">
    <source>
        <dbReference type="Proteomes" id="UP000611629"/>
    </source>
</evidence>
<dbReference type="Proteomes" id="UP000611629">
    <property type="component" value="Unassembled WGS sequence"/>
</dbReference>
<dbReference type="RefSeq" id="WP_179239086.1">
    <property type="nucleotide sequence ID" value="NZ_JACBNQ010000020.1"/>
</dbReference>
<comment type="caution">
    <text evidence="1">The sequence shown here is derived from an EMBL/GenBank/DDBJ whole genome shotgun (WGS) entry which is preliminary data.</text>
</comment>
<sequence length="159" mass="18478">MNCYSNNYNKYKYENYVYQNSWFDVFMNEVPVSSEYGFIELQVTKDLGREIAAGSVLTIYVNHNGDQIPVVKLDITQNPTLIRLPIAHPSGTLVRGAEYYFTPYNLTIENEGYYNIATHNIRLFPNIAAMFFYNFNRIIPGELNHEEITIIPPHPRDQT</sequence>
<dbReference type="AlphaFoldDB" id="A0A974GXB9"/>
<dbReference type="EMBL" id="JACBNQ010000020">
    <property type="protein sequence ID" value="NYB75383.1"/>
    <property type="molecule type" value="Genomic_DNA"/>
</dbReference>
<protein>
    <submittedName>
        <fullName evidence="1">Uncharacterized protein</fullName>
    </submittedName>
</protein>
<proteinExistence type="predicted"/>
<keyword evidence="2" id="KW-1185">Reference proteome</keyword>